<dbReference type="Gramene" id="TVU35919">
    <property type="protein sequence ID" value="TVU35919"/>
    <property type="gene ID" value="EJB05_17826"/>
</dbReference>
<gene>
    <name evidence="1" type="ORF">EJB05_17826</name>
</gene>
<evidence type="ECO:0000313" key="1">
    <source>
        <dbReference type="EMBL" id="TVU35919.1"/>
    </source>
</evidence>
<dbReference type="Gene3D" id="1.25.10.10">
    <property type="entry name" value="Leucine-rich Repeat Variant"/>
    <property type="match status" value="1"/>
</dbReference>
<dbReference type="PANTHER" id="PTHR33115">
    <property type="entry name" value="ARM REPEAT SUPERFAMILY PROTEIN"/>
    <property type="match status" value="1"/>
</dbReference>
<comment type="caution">
    <text evidence="1">The sequence shown here is derived from an EMBL/GenBank/DDBJ whole genome shotgun (WGS) entry which is preliminary data.</text>
</comment>
<accession>A0A5J9VI92</accession>
<feature type="non-terminal residue" evidence="1">
    <location>
        <position position="1"/>
    </location>
</feature>
<proteinExistence type="predicted"/>
<dbReference type="InterPro" id="IPR011989">
    <property type="entry name" value="ARM-like"/>
</dbReference>
<reference evidence="1 2" key="1">
    <citation type="journal article" date="2019" name="Sci. Rep.">
        <title>A high-quality genome of Eragrostis curvula grass provides insights into Poaceae evolution and supports new strategies to enhance forage quality.</title>
        <authorList>
            <person name="Carballo J."/>
            <person name="Santos B.A.C.M."/>
            <person name="Zappacosta D."/>
            <person name="Garbus I."/>
            <person name="Selva J.P."/>
            <person name="Gallo C.A."/>
            <person name="Diaz A."/>
            <person name="Albertini E."/>
            <person name="Caccamo M."/>
            <person name="Echenique V."/>
        </authorList>
    </citation>
    <scope>NUCLEOTIDE SEQUENCE [LARGE SCALE GENOMIC DNA]</scope>
    <source>
        <strain evidence="2">cv. Victoria</strain>
        <tissue evidence="1">Leaf</tissue>
    </source>
</reference>
<dbReference type="OrthoDB" id="685383at2759"/>
<dbReference type="EMBL" id="RWGY01000009">
    <property type="protein sequence ID" value="TVU35919.1"/>
    <property type="molecule type" value="Genomic_DNA"/>
</dbReference>
<dbReference type="PANTHER" id="PTHR33115:SF37">
    <property type="entry name" value="OS01G0618300 PROTEIN"/>
    <property type="match status" value="1"/>
</dbReference>
<dbReference type="Proteomes" id="UP000324897">
    <property type="component" value="Unassembled WGS sequence"/>
</dbReference>
<dbReference type="InterPro" id="IPR016024">
    <property type="entry name" value="ARM-type_fold"/>
</dbReference>
<evidence type="ECO:0000313" key="2">
    <source>
        <dbReference type="Proteomes" id="UP000324897"/>
    </source>
</evidence>
<name>A0A5J9VI92_9POAL</name>
<dbReference type="SUPFAM" id="SSF48371">
    <property type="entry name" value="ARM repeat"/>
    <property type="match status" value="1"/>
</dbReference>
<dbReference type="AlphaFoldDB" id="A0A5J9VI92"/>
<organism evidence="1 2">
    <name type="scientific">Eragrostis curvula</name>
    <name type="common">weeping love grass</name>
    <dbReference type="NCBI Taxonomy" id="38414"/>
    <lineage>
        <taxon>Eukaryota</taxon>
        <taxon>Viridiplantae</taxon>
        <taxon>Streptophyta</taxon>
        <taxon>Embryophyta</taxon>
        <taxon>Tracheophyta</taxon>
        <taxon>Spermatophyta</taxon>
        <taxon>Magnoliopsida</taxon>
        <taxon>Liliopsida</taxon>
        <taxon>Poales</taxon>
        <taxon>Poaceae</taxon>
        <taxon>PACMAD clade</taxon>
        <taxon>Chloridoideae</taxon>
        <taxon>Eragrostideae</taxon>
        <taxon>Eragrostidinae</taxon>
        <taxon>Eragrostis</taxon>
    </lineage>
</organism>
<protein>
    <recommendedName>
        <fullName evidence="3">Interferon-related developmental regulator N-terminal domain-containing protein</fullName>
    </recommendedName>
</protein>
<sequence length="247" mass="27423">MHAFLGRHGSSNTTDDHMLRMVAGEALSKLSIEKPSYCSAMLEEATYDLIGNLQKMLGEDKYRYVAASLLWSLSVHSNDKMGDQHLLPALRVALAKMSDAEGKTLEALIGLNSQIICTSSIHEDKVKEPVSDADVANLAQKMVDTLNSIKQSPEYPRMRRVIVKMVIAVMESCSDYATTFERKGMMAALSKVERTLKLYKVEKCDVFYYKAGVVLETEEPLSELVAKAKRLIDPAAAASTRMFSSFQ</sequence>
<evidence type="ECO:0008006" key="3">
    <source>
        <dbReference type="Google" id="ProtNLM"/>
    </source>
</evidence>
<keyword evidence="2" id="KW-1185">Reference proteome</keyword>